<protein>
    <submittedName>
        <fullName evidence="5">Jg8387 protein</fullName>
    </submittedName>
</protein>
<dbReference type="AlphaFoldDB" id="A0A8S4SMY4"/>
<dbReference type="EMBL" id="CAKXAJ010026408">
    <property type="protein sequence ID" value="CAH2267925.1"/>
    <property type="molecule type" value="Genomic_DNA"/>
</dbReference>
<dbReference type="Pfam" id="PF04500">
    <property type="entry name" value="FLYWCH"/>
    <property type="match status" value="1"/>
</dbReference>
<sequence length="94" mass="10945">MLNIVIILIKLVLSENITYDFINSSRGGQLLMIQDYTFARINKTCYVWTCSRKSSQCKARVKMNSSNVIVYCDLSHNHPPPKYFKTKEGMYIKM</sequence>
<accession>A0A8S4SMY4</accession>
<evidence type="ECO:0000256" key="1">
    <source>
        <dbReference type="ARBA" id="ARBA00022723"/>
    </source>
</evidence>
<evidence type="ECO:0000259" key="4">
    <source>
        <dbReference type="Pfam" id="PF04500"/>
    </source>
</evidence>
<dbReference type="Proteomes" id="UP000838756">
    <property type="component" value="Unassembled WGS sequence"/>
</dbReference>
<name>A0A8S4SMY4_9NEOP</name>
<evidence type="ECO:0000313" key="5">
    <source>
        <dbReference type="EMBL" id="CAH2267925.1"/>
    </source>
</evidence>
<dbReference type="Gene3D" id="2.20.25.240">
    <property type="match status" value="1"/>
</dbReference>
<organism evidence="5 6">
    <name type="scientific">Pararge aegeria aegeria</name>
    <dbReference type="NCBI Taxonomy" id="348720"/>
    <lineage>
        <taxon>Eukaryota</taxon>
        <taxon>Metazoa</taxon>
        <taxon>Ecdysozoa</taxon>
        <taxon>Arthropoda</taxon>
        <taxon>Hexapoda</taxon>
        <taxon>Insecta</taxon>
        <taxon>Pterygota</taxon>
        <taxon>Neoptera</taxon>
        <taxon>Endopterygota</taxon>
        <taxon>Lepidoptera</taxon>
        <taxon>Glossata</taxon>
        <taxon>Ditrysia</taxon>
        <taxon>Papilionoidea</taxon>
        <taxon>Nymphalidae</taxon>
        <taxon>Satyrinae</taxon>
        <taxon>Satyrini</taxon>
        <taxon>Parargina</taxon>
        <taxon>Pararge</taxon>
    </lineage>
</organism>
<evidence type="ECO:0000256" key="3">
    <source>
        <dbReference type="ARBA" id="ARBA00022833"/>
    </source>
</evidence>
<feature type="domain" description="FLYWCH-type" evidence="4">
    <location>
        <begin position="21"/>
        <end position="78"/>
    </location>
</feature>
<keyword evidence="3" id="KW-0862">Zinc</keyword>
<keyword evidence="2" id="KW-0863">Zinc-finger</keyword>
<evidence type="ECO:0000313" key="6">
    <source>
        <dbReference type="Proteomes" id="UP000838756"/>
    </source>
</evidence>
<gene>
    <name evidence="5" type="primary">jg8387</name>
    <name evidence="5" type="ORF">PAEG_LOCUS26405</name>
</gene>
<proteinExistence type="predicted"/>
<keyword evidence="1" id="KW-0479">Metal-binding</keyword>
<keyword evidence="6" id="KW-1185">Reference proteome</keyword>
<dbReference type="InterPro" id="IPR007588">
    <property type="entry name" value="Znf_FLYWCH"/>
</dbReference>
<reference evidence="5" key="1">
    <citation type="submission" date="2022-03" db="EMBL/GenBank/DDBJ databases">
        <authorList>
            <person name="Lindestad O."/>
        </authorList>
    </citation>
    <scope>NUCLEOTIDE SEQUENCE</scope>
</reference>
<comment type="caution">
    <text evidence="5">The sequence shown here is derived from an EMBL/GenBank/DDBJ whole genome shotgun (WGS) entry which is preliminary data.</text>
</comment>
<dbReference type="GO" id="GO:0008270">
    <property type="term" value="F:zinc ion binding"/>
    <property type="evidence" value="ECO:0007669"/>
    <property type="project" value="UniProtKB-KW"/>
</dbReference>
<evidence type="ECO:0000256" key="2">
    <source>
        <dbReference type="ARBA" id="ARBA00022771"/>
    </source>
</evidence>
<dbReference type="OrthoDB" id="7490491at2759"/>